<dbReference type="Gene3D" id="3.40.50.300">
    <property type="entry name" value="P-loop containing nucleotide triphosphate hydrolases"/>
    <property type="match status" value="1"/>
</dbReference>
<evidence type="ECO:0000256" key="1">
    <source>
        <dbReference type="ARBA" id="ARBA00006611"/>
    </source>
</evidence>
<proteinExistence type="inferred from homology"/>
<dbReference type="InterPro" id="IPR050921">
    <property type="entry name" value="T4SS_GSP_E_ATPase"/>
</dbReference>
<dbReference type="EMBL" id="DTGR01000141">
    <property type="protein sequence ID" value="HHS29807.1"/>
    <property type="molecule type" value="Genomic_DNA"/>
</dbReference>
<dbReference type="SMART" id="SM00382">
    <property type="entry name" value="AAA"/>
    <property type="match status" value="1"/>
</dbReference>
<gene>
    <name evidence="3" type="ORF">ENV52_08920</name>
</gene>
<accession>A0A7V6A3Y0</accession>
<dbReference type="AlphaFoldDB" id="A0A7V6A3Y0"/>
<organism evidence="3">
    <name type="scientific">Desulfobacca acetoxidans</name>
    <dbReference type="NCBI Taxonomy" id="60893"/>
    <lineage>
        <taxon>Bacteria</taxon>
        <taxon>Pseudomonadati</taxon>
        <taxon>Thermodesulfobacteriota</taxon>
        <taxon>Desulfobaccia</taxon>
        <taxon>Desulfobaccales</taxon>
        <taxon>Desulfobaccaceae</taxon>
        <taxon>Desulfobacca</taxon>
    </lineage>
</organism>
<evidence type="ECO:0000259" key="2">
    <source>
        <dbReference type="SMART" id="SM00382"/>
    </source>
</evidence>
<comment type="caution">
    <text evidence="3">The sequence shown here is derived from an EMBL/GenBank/DDBJ whole genome shotgun (WGS) entry which is preliminary data.</text>
</comment>
<dbReference type="InterPro" id="IPR003593">
    <property type="entry name" value="AAA+_ATPase"/>
</dbReference>
<dbReference type="InterPro" id="IPR027417">
    <property type="entry name" value="P-loop_NTPase"/>
</dbReference>
<protein>
    <submittedName>
        <fullName evidence="3">CpaF family protein</fullName>
    </submittedName>
</protein>
<feature type="domain" description="AAA+ ATPase" evidence="2">
    <location>
        <begin position="231"/>
        <end position="449"/>
    </location>
</feature>
<dbReference type="CDD" id="cd01130">
    <property type="entry name" value="VirB11-like_ATPase"/>
    <property type="match status" value="1"/>
</dbReference>
<reference evidence="3" key="1">
    <citation type="journal article" date="2020" name="mSystems">
        <title>Genome- and Community-Level Interaction Insights into Carbon Utilization and Element Cycling Functions of Hydrothermarchaeota in Hydrothermal Sediment.</title>
        <authorList>
            <person name="Zhou Z."/>
            <person name="Liu Y."/>
            <person name="Xu W."/>
            <person name="Pan J."/>
            <person name="Luo Z.H."/>
            <person name="Li M."/>
        </authorList>
    </citation>
    <scope>NUCLEOTIDE SEQUENCE [LARGE SCALE GENOMIC DNA]</scope>
    <source>
        <strain evidence="3">SpSt-767</strain>
    </source>
</reference>
<dbReference type="InterPro" id="IPR001482">
    <property type="entry name" value="T2SS/T4SS_dom"/>
</dbReference>
<sequence>MAFRRYNKKKTITEVKAQEPEAARILFTTFRGNEAREAKLYEVKSRIHQLLLERLDLSQMENLDDLEVAREIRQALEQLFLEESEPINLQEKNRLIQELEFEILGLGPLEPLLVDNTISDILANRYDQVYIERRGQLEKTQIRFQDNNHLLKIINKIVANVGRRIDEANPMVDARLPDGSRVNAIIPPLALDGPMLSIRRFAVQRPTMEELVQKGTLTPEIAEVLKAMVVAKLNILISGGTGAGKTTLLNILSGFIPSKERIITIEDSAELQLQQEHVARLETRPPNVEGKGEITQRDLVRNSLRMRPDRIVVGEVRGAEVIDMFQAMNTGHEGSMTTVHANTARDALLRLETMMQLSGFKITEKAMRQMISSSLDVIIQLARHSDGVRRLISLSEITGMESGVITMQDIFVFERHALDEEERVIGRFIATGVRPRFADRCKVFGVPINDSVFSPTPASQEYRWQG</sequence>
<dbReference type="Pfam" id="PF00437">
    <property type="entry name" value="T2SSE"/>
    <property type="match status" value="1"/>
</dbReference>
<dbReference type="PANTHER" id="PTHR30486:SF15">
    <property type="entry name" value="TYPE II_IV SECRETION SYSTEM ATPASE"/>
    <property type="match status" value="1"/>
</dbReference>
<name>A0A7V6A3Y0_9BACT</name>
<evidence type="ECO:0000313" key="3">
    <source>
        <dbReference type="EMBL" id="HHS29807.1"/>
    </source>
</evidence>
<dbReference type="GO" id="GO:0016887">
    <property type="term" value="F:ATP hydrolysis activity"/>
    <property type="evidence" value="ECO:0007669"/>
    <property type="project" value="InterPro"/>
</dbReference>
<dbReference type="Gene3D" id="3.30.450.380">
    <property type="match status" value="1"/>
</dbReference>
<dbReference type="PANTHER" id="PTHR30486">
    <property type="entry name" value="TWITCHING MOTILITY PROTEIN PILT"/>
    <property type="match status" value="1"/>
</dbReference>
<dbReference type="SUPFAM" id="SSF52540">
    <property type="entry name" value="P-loop containing nucleoside triphosphate hydrolases"/>
    <property type="match status" value="1"/>
</dbReference>
<comment type="similarity">
    <text evidence="1">Belongs to the GSP E family.</text>
</comment>